<organism evidence="1 2">
    <name type="scientific">Halomicronema hongdechloris C2206</name>
    <dbReference type="NCBI Taxonomy" id="1641165"/>
    <lineage>
        <taxon>Bacteria</taxon>
        <taxon>Bacillati</taxon>
        <taxon>Cyanobacteriota</taxon>
        <taxon>Cyanophyceae</taxon>
        <taxon>Nodosilineales</taxon>
        <taxon>Nodosilineaceae</taxon>
        <taxon>Halomicronema</taxon>
    </lineage>
</organism>
<reference evidence="1 2" key="1">
    <citation type="journal article" date="2016" name="Biochim. Biophys. Acta">
        <title>Characterization of red-shifted phycobilisomes isolated from the chlorophyll f-containing cyanobacterium Halomicronema hongdechloris.</title>
        <authorList>
            <person name="Li Y."/>
            <person name="Lin Y."/>
            <person name="Garvey C.J."/>
            <person name="Birch D."/>
            <person name="Corkery R.W."/>
            <person name="Loughlin P.C."/>
            <person name="Scheer H."/>
            <person name="Willows R.D."/>
            <person name="Chen M."/>
        </authorList>
    </citation>
    <scope>NUCLEOTIDE SEQUENCE [LARGE SCALE GENOMIC DNA]</scope>
    <source>
        <strain evidence="1 2">C2206</strain>
    </source>
</reference>
<dbReference type="KEGG" id="hhg:XM38_022160"/>
<name>A0A1V8NJ16_9CYAN</name>
<evidence type="ECO:0000313" key="2">
    <source>
        <dbReference type="Proteomes" id="UP000191901"/>
    </source>
</evidence>
<protein>
    <submittedName>
        <fullName evidence="1">Uncharacterized protein</fullName>
    </submittedName>
</protein>
<dbReference type="Proteomes" id="UP000191901">
    <property type="component" value="Chromosome"/>
</dbReference>
<evidence type="ECO:0000313" key="1">
    <source>
        <dbReference type="EMBL" id="ASC71264.1"/>
    </source>
</evidence>
<gene>
    <name evidence="1" type="ORF">XM38_022160</name>
</gene>
<sequence>MWTIEQITVEGAVSSDAYMSDGKPVVGTRRGPEGASFRLYVTGRGMLDITDTGHQPGGPHYWQLVINNQVYWYDGDGGPLIWIGTDGSVRVTGDGNDVGCQLLPLPEILESDLALLQQMKSEKLIPYGQLQPGERPYSSVEDIAAQYFAFSHAWSDLGLTVYDWTSADFFRMDIFHLYRYTAVAGQPLDDNDIIQGIWTSNWPPYTPQDPTFMASLMMSPATSEQQVAEQYQDVKRQMQTYLDALMRLTRSSMYAMPRTSTLAKPMLYSGQVAISNLGQDAMAVYFEQYPGNAGPVGSPMGMSIDEALQGFMSPDSMLTLKSFLSFTDSAQDAQHYSNGIIVEMSPPVGAVVWPQCPYLTSLSNSATKIEYTYAPGSQWEITGSRKETIGSKTYTVLSMRDCLP</sequence>
<accession>A0A1V8NJ16</accession>
<dbReference type="OrthoDB" id="6016655at2"/>
<dbReference type="EMBL" id="CP021983">
    <property type="protein sequence ID" value="ASC71264.1"/>
    <property type="molecule type" value="Genomic_DNA"/>
</dbReference>
<proteinExistence type="predicted"/>
<keyword evidence="2" id="KW-1185">Reference proteome</keyword>
<dbReference type="AlphaFoldDB" id="A0A1V8NJ16"/>
<dbReference type="RefSeq" id="WP_080810685.1">
    <property type="nucleotide sequence ID" value="NZ_CP021983.2"/>
</dbReference>